<sequence length="399" mass="44525">MKQITIFLFVLLVSISVINAQNTMISAIEFRRHIHANPELSTVEKNTSDYVISELKKLGIKKIYQGFSMYSILAEIEGTESGPTLLFRCELDALPIQEENDFAHRSTSAGVSHKCGHDGHAASMFRFAQKLIEKPLKKGKILLFFQSAEEIGAGAKDAIESGIFKQFKIDYAFAFHNFAGFPMGTIIAKKGLFTPCVESGIFELIGKTSHAAEPSKGLNPALAVAELIQYFDSLNNPDKKSEHFFVATPIHIEMGERAYGTSAGKASIGYTFRTWENEHFDAVKEQILQKVAEVTKKYQLEFTAKWLETFNANNNSATAYNEIKAAAKKQNLQLIDLEKPFEFGEDFGLFTKKYKGAMFGIGSGINQPPLHSSTFDFPDELLEIGSDMFYQIAEQIMSK</sequence>
<dbReference type="InterPro" id="IPR036264">
    <property type="entry name" value="Bact_exopeptidase_dim_dom"/>
</dbReference>
<dbReference type="SUPFAM" id="SSF53187">
    <property type="entry name" value="Zn-dependent exopeptidases"/>
    <property type="match status" value="1"/>
</dbReference>
<accession>A0ABN4AJP0</accession>
<dbReference type="InterPro" id="IPR011650">
    <property type="entry name" value="Peptidase_M20_dimer"/>
</dbReference>
<dbReference type="Proteomes" id="UP000002875">
    <property type="component" value="Chromosome"/>
</dbReference>
<dbReference type="InterPro" id="IPR017439">
    <property type="entry name" value="Amidohydrolase"/>
</dbReference>
<keyword evidence="4" id="KW-1185">Reference proteome</keyword>
<keyword evidence="1" id="KW-0378">Hydrolase</keyword>
<evidence type="ECO:0000259" key="2">
    <source>
        <dbReference type="Pfam" id="PF07687"/>
    </source>
</evidence>
<reference evidence="3 4" key="1">
    <citation type="submission" date="2011-07" db="EMBL/GenBank/DDBJ databases">
        <title>The complete genome of chromosome of Emticicia oligotrophica DSM 17448.</title>
        <authorList>
            <consortium name="US DOE Joint Genome Institute (JGI-PGF)"/>
            <person name="Lucas S."/>
            <person name="Han J."/>
            <person name="Lapidus A."/>
            <person name="Bruce D."/>
            <person name="Goodwin L."/>
            <person name="Pitluck S."/>
            <person name="Peters L."/>
            <person name="Kyrpides N."/>
            <person name="Mavromatis K."/>
            <person name="Ivanova N."/>
            <person name="Ovchinnikova G."/>
            <person name="Teshima H."/>
            <person name="Detter J.C."/>
            <person name="Tapia R."/>
            <person name="Han C."/>
            <person name="Land M."/>
            <person name="Hauser L."/>
            <person name="Markowitz V."/>
            <person name="Cheng J.-F."/>
            <person name="Hugenholtz P."/>
            <person name="Woyke T."/>
            <person name="Wu D."/>
            <person name="Tindall B."/>
            <person name="Pomrenke H."/>
            <person name="Brambilla E."/>
            <person name="Klenk H.-P."/>
            <person name="Eisen J.A."/>
        </authorList>
    </citation>
    <scope>NUCLEOTIDE SEQUENCE [LARGE SCALE GENOMIC DNA]</scope>
    <source>
        <strain evidence="3 4">DSM 17448</strain>
    </source>
</reference>
<dbReference type="SUPFAM" id="SSF55031">
    <property type="entry name" value="Bacterial exopeptidase dimerisation domain"/>
    <property type="match status" value="1"/>
</dbReference>
<dbReference type="NCBIfam" id="TIGR01891">
    <property type="entry name" value="amidohydrolases"/>
    <property type="match status" value="1"/>
</dbReference>
<dbReference type="RefSeq" id="WP_015027911.1">
    <property type="nucleotide sequence ID" value="NC_018748.1"/>
</dbReference>
<evidence type="ECO:0000313" key="3">
    <source>
        <dbReference type="EMBL" id="AFK02211.1"/>
    </source>
</evidence>
<proteinExistence type="predicted"/>
<dbReference type="PIRSF" id="PIRSF005962">
    <property type="entry name" value="Pept_M20D_amidohydro"/>
    <property type="match status" value="1"/>
</dbReference>
<organism evidence="3 4">
    <name type="scientific">Emticicia oligotrophica (strain DSM 17448 / CIP 109782 / MTCC 6937 / GPTSA100-15)</name>
    <dbReference type="NCBI Taxonomy" id="929562"/>
    <lineage>
        <taxon>Bacteria</taxon>
        <taxon>Pseudomonadati</taxon>
        <taxon>Bacteroidota</taxon>
        <taxon>Cytophagia</taxon>
        <taxon>Cytophagales</taxon>
        <taxon>Leadbetterellaceae</taxon>
        <taxon>Emticicia</taxon>
    </lineage>
</organism>
<dbReference type="Pfam" id="PF01546">
    <property type="entry name" value="Peptidase_M20"/>
    <property type="match status" value="1"/>
</dbReference>
<dbReference type="Gene3D" id="3.40.630.10">
    <property type="entry name" value="Zn peptidases"/>
    <property type="match status" value="1"/>
</dbReference>
<dbReference type="Pfam" id="PF07687">
    <property type="entry name" value="M20_dimer"/>
    <property type="match status" value="1"/>
</dbReference>
<dbReference type="PANTHER" id="PTHR11014:SF169">
    <property type="entry name" value="CLAN MH, FAMILY M20, PEPTIDASE T-LIKE METALLOPEPTIDASE"/>
    <property type="match status" value="1"/>
</dbReference>
<dbReference type="EMBL" id="CP002961">
    <property type="protein sequence ID" value="AFK02211.1"/>
    <property type="molecule type" value="Genomic_DNA"/>
</dbReference>
<dbReference type="Gene3D" id="3.30.70.360">
    <property type="match status" value="1"/>
</dbReference>
<feature type="domain" description="Peptidase M20 dimerisation" evidence="2">
    <location>
        <begin position="203"/>
        <end position="298"/>
    </location>
</feature>
<dbReference type="InterPro" id="IPR002933">
    <property type="entry name" value="Peptidase_M20"/>
</dbReference>
<evidence type="ECO:0000256" key="1">
    <source>
        <dbReference type="ARBA" id="ARBA00022801"/>
    </source>
</evidence>
<protein>
    <submittedName>
        <fullName evidence="3">Amidohydrolase</fullName>
    </submittedName>
</protein>
<name>A0ABN4AJP0_EMTOG</name>
<gene>
    <name evidence="3" type="ordered locus">Emtol_1061</name>
</gene>
<dbReference type="PANTHER" id="PTHR11014">
    <property type="entry name" value="PEPTIDASE M20 FAMILY MEMBER"/>
    <property type="match status" value="1"/>
</dbReference>
<evidence type="ECO:0000313" key="4">
    <source>
        <dbReference type="Proteomes" id="UP000002875"/>
    </source>
</evidence>